<name>A7TAK1_NEMVE</name>
<evidence type="ECO:0008006" key="6">
    <source>
        <dbReference type="Google" id="ProtNLM"/>
    </source>
</evidence>
<dbReference type="Pfam" id="PF06580">
    <property type="entry name" value="His_kinase"/>
    <property type="match status" value="1"/>
</dbReference>
<evidence type="ECO:0000256" key="1">
    <source>
        <dbReference type="SAM" id="Phobius"/>
    </source>
</evidence>
<dbReference type="PANTHER" id="PTHR34220:SF7">
    <property type="entry name" value="SENSOR HISTIDINE KINASE YPDA"/>
    <property type="match status" value="1"/>
</dbReference>
<dbReference type="Gene3D" id="3.30.565.10">
    <property type="entry name" value="Histidine kinase-like ATPase, C-terminal domain"/>
    <property type="match status" value="1"/>
</dbReference>
<evidence type="ECO:0000313" key="5">
    <source>
        <dbReference type="Proteomes" id="UP000001593"/>
    </source>
</evidence>
<feature type="domain" description="Two component regulator three Y" evidence="3">
    <location>
        <begin position="34"/>
        <end position="91"/>
    </location>
</feature>
<dbReference type="EMBL" id="DS474189">
    <property type="protein sequence ID" value="EDO26970.1"/>
    <property type="molecule type" value="Genomic_DNA"/>
</dbReference>
<dbReference type="Gene3D" id="2.60.40.10">
    <property type="entry name" value="Immunoglobulins"/>
    <property type="match status" value="1"/>
</dbReference>
<dbReference type="InterPro" id="IPR010559">
    <property type="entry name" value="Sig_transdc_His_kin_internal"/>
</dbReference>
<dbReference type="Pfam" id="PF07495">
    <property type="entry name" value="Y_Y_Y"/>
    <property type="match status" value="1"/>
</dbReference>
<dbReference type="InterPro" id="IPR036890">
    <property type="entry name" value="HATPase_C_sf"/>
</dbReference>
<dbReference type="InterPro" id="IPR013783">
    <property type="entry name" value="Ig-like_fold"/>
</dbReference>
<feature type="transmembrane region" description="Helical" evidence="1">
    <location>
        <begin position="99"/>
        <end position="117"/>
    </location>
</feature>
<feature type="domain" description="Signal transduction histidine kinase internal region" evidence="2">
    <location>
        <begin position="142"/>
        <end position="221"/>
    </location>
</feature>
<keyword evidence="1" id="KW-0812">Transmembrane</keyword>
<protein>
    <recommendedName>
        <fullName evidence="6">Signal transduction histidine kinase internal region domain-containing protein</fullName>
    </recommendedName>
</protein>
<accession>A7TAK1</accession>
<dbReference type="InParanoid" id="A7TAK1"/>
<dbReference type="Proteomes" id="UP000001593">
    <property type="component" value="Unassembled WGS sequence"/>
</dbReference>
<dbReference type="eggNOG" id="ENOG502S59Q">
    <property type="taxonomic scope" value="Eukaryota"/>
</dbReference>
<keyword evidence="1" id="KW-1133">Transmembrane helix</keyword>
<proteinExistence type="predicted"/>
<evidence type="ECO:0000259" key="3">
    <source>
        <dbReference type="Pfam" id="PF07495"/>
    </source>
</evidence>
<evidence type="ECO:0000313" key="4">
    <source>
        <dbReference type="EMBL" id="EDO26970.1"/>
    </source>
</evidence>
<reference evidence="4 5" key="1">
    <citation type="journal article" date="2007" name="Science">
        <title>Sea anemone genome reveals ancestral eumetazoan gene repertoire and genomic organization.</title>
        <authorList>
            <person name="Putnam N.H."/>
            <person name="Srivastava M."/>
            <person name="Hellsten U."/>
            <person name="Dirks B."/>
            <person name="Chapman J."/>
            <person name="Salamov A."/>
            <person name="Terry A."/>
            <person name="Shapiro H."/>
            <person name="Lindquist E."/>
            <person name="Kapitonov V.V."/>
            <person name="Jurka J."/>
            <person name="Genikhovich G."/>
            <person name="Grigoriev I.V."/>
            <person name="Lucas S.M."/>
            <person name="Steele R.E."/>
            <person name="Finnerty J.R."/>
            <person name="Technau U."/>
            <person name="Martindale M.Q."/>
            <person name="Rokhsar D.S."/>
        </authorList>
    </citation>
    <scope>NUCLEOTIDE SEQUENCE [LARGE SCALE GENOMIC DNA]</scope>
    <source>
        <strain evidence="5">CH2 X CH6</strain>
    </source>
</reference>
<dbReference type="HOGENOM" id="CLU_898048_0_0_1"/>
<dbReference type="CDD" id="cd00146">
    <property type="entry name" value="PKD"/>
    <property type="match status" value="1"/>
</dbReference>
<evidence type="ECO:0000259" key="2">
    <source>
        <dbReference type="Pfam" id="PF06580"/>
    </source>
</evidence>
<feature type="transmembrane region" description="Helical" evidence="1">
    <location>
        <begin position="21"/>
        <end position="42"/>
    </location>
</feature>
<dbReference type="GO" id="GO:0000155">
    <property type="term" value="F:phosphorelay sensor kinase activity"/>
    <property type="evidence" value="ECO:0007669"/>
    <property type="project" value="InterPro"/>
</dbReference>
<dbReference type="PANTHER" id="PTHR34220">
    <property type="entry name" value="SENSOR HISTIDINE KINASE YPDA"/>
    <property type="match status" value="1"/>
</dbReference>
<dbReference type="GO" id="GO:0016020">
    <property type="term" value="C:membrane"/>
    <property type="evidence" value="ECO:0007669"/>
    <property type="project" value="InterPro"/>
</dbReference>
<dbReference type="InterPro" id="IPR050640">
    <property type="entry name" value="Bact_2-comp_sensor_kinase"/>
</dbReference>
<gene>
    <name evidence="4" type="ORF">NEMVEDRAFT_v1g224544</name>
</gene>
<keyword evidence="1" id="KW-0472">Membrane</keyword>
<sequence>MEMSYPKISKFWFYPDDCGGYYIASAFGSTAFLGNIHYKYYISGNNSYWLTSNDGIVNYPSLKPGTYTIHVKAFVNNLNLSTQEKTFTIIVTPKWWQSLPFKFFIGLLILATILLIVQRRIATIKKKESEKSDIDKKISALELSALQSQMNPHFIFNSLSSIQSFINTNKKYDANELLQKFSLLVRLYLEFSRKQVISIQQEIDSLKLYTEIEQLRFNNKFSVTINIHADGATANDTFIPPMLVQPLVENAINHGLYHRTDNNGVLLIDITIKQNEVTVIIDDNGIGRKEAKKLRNKLFPSIGNKLILIE</sequence>
<dbReference type="InterPro" id="IPR011123">
    <property type="entry name" value="Y_Y_Y"/>
</dbReference>
<keyword evidence="5" id="KW-1185">Reference proteome</keyword>
<dbReference type="AlphaFoldDB" id="A7TAK1"/>
<dbReference type="SUPFAM" id="SSF55874">
    <property type="entry name" value="ATPase domain of HSP90 chaperone/DNA topoisomerase II/histidine kinase"/>
    <property type="match status" value="1"/>
</dbReference>
<organism evidence="4 5">
    <name type="scientific">Nematostella vectensis</name>
    <name type="common">Starlet sea anemone</name>
    <dbReference type="NCBI Taxonomy" id="45351"/>
    <lineage>
        <taxon>Eukaryota</taxon>
        <taxon>Metazoa</taxon>
        <taxon>Cnidaria</taxon>
        <taxon>Anthozoa</taxon>
        <taxon>Hexacorallia</taxon>
        <taxon>Actiniaria</taxon>
        <taxon>Edwardsiidae</taxon>
        <taxon>Nematostella</taxon>
    </lineage>
</organism>